<dbReference type="EMBL" id="JANPWB010000001">
    <property type="protein sequence ID" value="KAJ1213426.1"/>
    <property type="molecule type" value="Genomic_DNA"/>
</dbReference>
<proteinExistence type="predicted"/>
<protein>
    <submittedName>
        <fullName evidence="1">Uncharacterized protein</fullName>
    </submittedName>
</protein>
<evidence type="ECO:0000313" key="1">
    <source>
        <dbReference type="EMBL" id="KAJ1213426.1"/>
    </source>
</evidence>
<sequence length="145" mass="16497">MELNSLYTSRAEYALQRMKGRRYEHGEKAGRLLAVQFRQREAALAISAIRNHDNTFITHPQAIADEFGHYYHALYTPETIENTDSLDVFLGRANIPCLSAKRRALPEGDISKEEIQQAIANLPDHKALGRMGSRLNFINGWELTL</sequence>
<gene>
    <name evidence="1" type="ORF">NDU88_001063</name>
</gene>
<reference evidence="1" key="1">
    <citation type="journal article" date="2022" name="bioRxiv">
        <title>Sequencing and chromosome-scale assembly of the giantPleurodeles waltlgenome.</title>
        <authorList>
            <person name="Brown T."/>
            <person name="Elewa A."/>
            <person name="Iarovenko S."/>
            <person name="Subramanian E."/>
            <person name="Araus A.J."/>
            <person name="Petzold A."/>
            <person name="Susuki M."/>
            <person name="Suzuki K.-i.T."/>
            <person name="Hayashi T."/>
            <person name="Toyoda A."/>
            <person name="Oliveira C."/>
            <person name="Osipova E."/>
            <person name="Leigh N.D."/>
            <person name="Simon A."/>
            <person name="Yun M.H."/>
        </authorList>
    </citation>
    <scope>NUCLEOTIDE SEQUENCE</scope>
    <source>
        <strain evidence="1">20211129_DDA</strain>
        <tissue evidence="1">Liver</tissue>
    </source>
</reference>
<organism evidence="1 2">
    <name type="scientific">Pleurodeles waltl</name>
    <name type="common">Iberian ribbed newt</name>
    <dbReference type="NCBI Taxonomy" id="8319"/>
    <lineage>
        <taxon>Eukaryota</taxon>
        <taxon>Metazoa</taxon>
        <taxon>Chordata</taxon>
        <taxon>Craniata</taxon>
        <taxon>Vertebrata</taxon>
        <taxon>Euteleostomi</taxon>
        <taxon>Amphibia</taxon>
        <taxon>Batrachia</taxon>
        <taxon>Caudata</taxon>
        <taxon>Salamandroidea</taxon>
        <taxon>Salamandridae</taxon>
        <taxon>Pleurodelinae</taxon>
        <taxon>Pleurodeles</taxon>
    </lineage>
</organism>
<evidence type="ECO:0000313" key="2">
    <source>
        <dbReference type="Proteomes" id="UP001066276"/>
    </source>
</evidence>
<accession>A0AAV7WKE1</accession>
<keyword evidence="2" id="KW-1185">Reference proteome</keyword>
<comment type="caution">
    <text evidence="1">The sequence shown here is derived from an EMBL/GenBank/DDBJ whole genome shotgun (WGS) entry which is preliminary data.</text>
</comment>
<dbReference type="AlphaFoldDB" id="A0AAV7WKE1"/>
<dbReference type="Proteomes" id="UP001066276">
    <property type="component" value="Chromosome 1_1"/>
</dbReference>
<name>A0AAV7WKE1_PLEWA</name>